<dbReference type="eggNOG" id="COG4760">
    <property type="taxonomic scope" value="Bacteria"/>
</dbReference>
<evidence type="ECO:0000313" key="2">
    <source>
        <dbReference type="EMBL" id="EGO63931.1"/>
    </source>
</evidence>
<organism evidence="2 3">
    <name type="scientific">Acetonema longum DSM 6540</name>
    <dbReference type="NCBI Taxonomy" id="1009370"/>
    <lineage>
        <taxon>Bacteria</taxon>
        <taxon>Bacillati</taxon>
        <taxon>Bacillota</taxon>
        <taxon>Negativicutes</taxon>
        <taxon>Acetonemataceae</taxon>
        <taxon>Acetonema</taxon>
    </lineage>
</organism>
<feature type="transmembrane region" description="Helical" evidence="1">
    <location>
        <begin position="178"/>
        <end position="199"/>
    </location>
</feature>
<dbReference type="PANTHER" id="PTHR41282:SF1">
    <property type="entry name" value="CONSERVED TRANSMEMBRANE PROTEIN-RELATED"/>
    <property type="match status" value="1"/>
</dbReference>
<dbReference type="PIRSF" id="PIRSF009160">
    <property type="entry name" value="UCP009160"/>
    <property type="match status" value="1"/>
</dbReference>
<dbReference type="STRING" id="1009370.ALO_10484"/>
<protein>
    <submittedName>
        <fullName evidence="2">Transmembrane protein</fullName>
    </submittedName>
</protein>
<accession>F7NJ41</accession>
<proteinExistence type="predicted"/>
<comment type="caution">
    <text evidence="2">The sequence shown here is derived from an EMBL/GenBank/DDBJ whole genome shotgun (WGS) entry which is preliminary data.</text>
</comment>
<reference evidence="2 3" key="1">
    <citation type="journal article" date="2011" name="EMBO J.">
        <title>Structural diversity of bacterial flagellar motors.</title>
        <authorList>
            <person name="Chen S."/>
            <person name="Beeby M."/>
            <person name="Murphy G.E."/>
            <person name="Leadbetter J.R."/>
            <person name="Hendrixson D.R."/>
            <person name="Briegel A."/>
            <person name="Li Z."/>
            <person name="Shi J."/>
            <person name="Tocheva E.I."/>
            <person name="Muller A."/>
            <person name="Dobro M.J."/>
            <person name="Jensen G.J."/>
        </authorList>
    </citation>
    <scope>NUCLEOTIDE SEQUENCE [LARGE SCALE GENOMIC DNA]</scope>
    <source>
        <strain evidence="2 3">DSM 6540</strain>
    </source>
</reference>
<dbReference type="Pfam" id="PF12811">
    <property type="entry name" value="BaxI_1"/>
    <property type="match status" value="1"/>
</dbReference>
<keyword evidence="1" id="KW-1133">Transmembrane helix</keyword>
<sequence length="204" mass="22581">MLFILVAAAAATWYSGYAANPLTLQVSAIMGLVIAFIISFKPVTAPFLAPLYAILEGMALASLSFFCEINYPGIATNAVLITLSIFAVSLLLYAKQIVTVDNDFKKMVMTATFAVVIVYLMNFVFSFLGIQIPMLHESGIIGIAFSLMVVGIATFNLFLDFQLVAEAVEEQAPKYFEWYCAFGLTVTLVWLYIEILKLLRKLRK</sequence>
<dbReference type="PANTHER" id="PTHR41282">
    <property type="entry name" value="CONSERVED TRANSMEMBRANE PROTEIN-RELATED"/>
    <property type="match status" value="1"/>
</dbReference>
<dbReference type="Proteomes" id="UP000003240">
    <property type="component" value="Unassembled WGS sequence"/>
</dbReference>
<evidence type="ECO:0000313" key="3">
    <source>
        <dbReference type="Proteomes" id="UP000003240"/>
    </source>
</evidence>
<keyword evidence="1 2" id="KW-0812">Transmembrane</keyword>
<dbReference type="EMBL" id="AFGF01000083">
    <property type="protein sequence ID" value="EGO63931.1"/>
    <property type="molecule type" value="Genomic_DNA"/>
</dbReference>
<dbReference type="OrthoDB" id="116480at2"/>
<gene>
    <name evidence="2" type="ORF">ALO_10484</name>
</gene>
<feature type="transmembrane region" description="Helical" evidence="1">
    <location>
        <begin position="74"/>
        <end position="94"/>
    </location>
</feature>
<name>F7NJ41_9FIRM</name>
<dbReference type="AlphaFoldDB" id="F7NJ41"/>
<feature type="transmembrane region" description="Helical" evidence="1">
    <location>
        <begin position="106"/>
        <end position="128"/>
    </location>
</feature>
<keyword evidence="1" id="KW-0472">Membrane</keyword>
<evidence type="ECO:0000256" key="1">
    <source>
        <dbReference type="SAM" id="Phobius"/>
    </source>
</evidence>
<keyword evidence="3" id="KW-1185">Reference proteome</keyword>
<dbReference type="InterPro" id="IPR010539">
    <property type="entry name" value="BaxI_1-like"/>
</dbReference>
<feature type="transmembrane region" description="Helical" evidence="1">
    <location>
        <begin position="140"/>
        <end position="158"/>
    </location>
</feature>